<keyword evidence="7" id="KW-1185">Reference proteome</keyword>
<feature type="region of interest" description="Disordered" evidence="5">
    <location>
        <begin position="168"/>
        <end position="192"/>
    </location>
</feature>
<comment type="similarity">
    <text evidence="2">Belongs to the TFIIA subunit 1 family.</text>
</comment>
<dbReference type="Gene3D" id="1.10.287.100">
    <property type="match status" value="1"/>
</dbReference>
<evidence type="ECO:0000256" key="1">
    <source>
        <dbReference type="ARBA" id="ARBA00004123"/>
    </source>
</evidence>
<dbReference type="SMART" id="SM01371">
    <property type="entry name" value="TFIIA"/>
    <property type="match status" value="1"/>
</dbReference>
<organism evidence="6 7">
    <name type="scientific">Apiospora hydei</name>
    <dbReference type="NCBI Taxonomy" id="1337664"/>
    <lineage>
        <taxon>Eukaryota</taxon>
        <taxon>Fungi</taxon>
        <taxon>Dikarya</taxon>
        <taxon>Ascomycota</taxon>
        <taxon>Pezizomycotina</taxon>
        <taxon>Sordariomycetes</taxon>
        <taxon>Xylariomycetidae</taxon>
        <taxon>Amphisphaeriales</taxon>
        <taxon>Apiosporaceae</taxon>
        <taxon>Apiospora</taxon>
    </lineage>
</organism>
<evidence type="ECO:0000313" key="6">
    <source>
        <dbReference type="EMBL" id="KAK8074766.1"/>
    </source>
</evidence>
<feature type="region of interest" description="Disordered" evidence="5">
    <location>
        <begin position="75"/>
        <end position="102"/>
    </location>
</feature>
<dbReference type="PANTHER" id="PTHR12694:SF8">
    <property type="entry name" value="TRANSCRIPTION INITIATION FACTOR IIA SUBUNIT 1"/>
    <property type="match status" value="1"/>
</dbReference>
<dbReference type="Proteomes" id="UP001433268">
    <property type="component" value="Unassembled WGS sequence"/>
</dbReference>
<dbReference type="RefSeq" id="XP_066665706.1">
    <property type="nucleotide sequence ID" value="XM_066813744.1"/>
</dbReference>
<evidence type="ECO:0000256" key="5">
    <source>
        <dbReference type="SAM" id="MobiDB-lite"/>
    </source>
</evidence>
<dbReference type="PANTHER" id="PTHR12694">
    <property type="entry name" value="TRANSCRIPTION INITIATION FACTOR IIA SUBUNIT 1"/>
    <property type="match status" value="1"/>
</dbReference>
<evidence type="ECO:0000313" key="7">
    <source>
        <dbReference type="Proteomes" id="UP001433268"/>
    </source>
</evidence>
<sequence length="366" mass="39973">MSNSAVGNVYQQIILDVIEASRVDLEENGVDESILDELKQGWQRKLTAQQLAIFPWDPKPDPQLLLRHLRPLQPTMEGTQQQQQQQQQPSANNMPYSPAANNSVAGDAHIKAEPGVKIEPGTEQAGANHQTQAAPNDVVHQRLANNLRNQFGERAADTIKNLQAGEVRQGGAPQHPGQQRPMGQPATQAQQANAQAQYRGTERAGTVPPQMDGAAEEQPYSGVLMQRGADGETTELGRVEIDRMLHAAIEAKAKSMEGGGLMLPLKRATKKLASSQQISSAGSGPSRFDGGDDEEDDDEAINSDLDDSDDNGDEEDDDEDGGQIMLCMYDKVQRVKNKWKCVLKDGVLSVNGKDYVFHKATGEYEW</sequence>
<gene>
    <name evidence="6" type="ORF">PG997_009429</name>
</gene>
<keyword evidence="4" id="KW-0539">Nucleus</keyword>
<feature type="region of interest" description="Disordered" evidence="5">
    <location>
        <begin position="272"/>
        <end position="322"/>
    </location>
</feature>
<accession>A0ABR1VWT4</accession>
<dbReference type="SUPFAM" id="SSF47396">
    <property type="entry name" value="Transcription factor IIA (TFIIA), alpha-helical domain"/>
    <property type="match status" value="1"/>
</dbReference>
<proteinExistence type="inferred from homology"/>
<dbReference type="InterPro" id="IPR009088">
    <property type="entry name" value="TFIIA_b-brl"/>
</dbReference>
<dbReference type="SUPFAM" id="SSF50784">
    <property type="entry name" value="Transcription factor IIA (TFIIA), beta-barrel domain"/>
    <property type="match status" value="1"/>
</dbReference>
<dbReference type="CDD" id="cd07976">
    <property type="entry name" value="TFIIA_alpha_beta_like"/>
    <property type="match status" value="2"/>
</dbReference>
<dbReference type="GeneID" id="92046804"/>
<evidence type="ECO:0000256" key="3">
    <source>
        <dbReference type="ARBA" id="ARBA00023163"/>
    </source>
</evidence>
<comment type="caution">
    <text evidence="6">The sequence shown here is derived from an EMBL/GenBank/DDBJ whole genome shotgun (WGS) entry which is preliminary data.</text>
</comment>
<feature type="compositionally biased region" description="Polar residues" evidence="5">
    <location>
        <begin position="89"/>
        <end position="102"/>
    </location>
</feature>
<reference evidence="6 7" key="1">
    <citation type="submission" date="2023-01" db="EMBL/GenBank/DDBJ databases">
        <title>Analysis of 21 Apiospora genomes using comparative genomics revels a genus with tremendous synthesis potential of carbohydrate active enzymes and secondary metabolites.</title>
        <authorList>
            <person name="Sorensen T."/>
        </authorList>
    </citation>
    <scope>NUCLEOTIDE SEQUENCE [LARGE SCALE GENOMIC DNA]</scope>
    <source>
        <strain evidence="6 7">CBS 114990</strain>
    </source>
</reference>
<evidence type="ECO:0000256" key="2">
    <source>
        <dbReference type="ARBA" id="ARBA00010059"/>
    </source>
</evidence>
<dbReference type="EMBL" id="JAQQWN010000007">
    <property type="protein sequence ID" value="KAK8074766.1"/>
    <property type="molecule type" value="Genomic_DNA"/>
</dbReference>
<protein>
    <submittedName>
        <fullName evidence="6">Transcription factor IIA subunit alpha</fullName>
    </submittedName>
</protein>
<comment type="subcellular location">
    <subcellularLocation>
        <location evidence="1">Nucleus</location>
    </subcellularLocation>
</comment>
<feature type="compositionally biased region" description="Acidic residues" evidence="5">
    <location>
        <begin position="291"/>
        <end position="321"/>
    </location>
</feature>
<name>A0ABR1VWT4_9PEZI</name>
<dbReference type="InterPro" id="IPR004855">
    <property type="entry name" value="TFIIA_asu/bsu"/>
</dbReference>
<evidence type="ECO:0000256" key="4">
    <source>
        <dbReference type="ARBA" id="ARBA00023242"/>
    </source>
</evidence>
<dbReference type="Gene3D" id="2.30.18.10">
    <property type="entry name" value="Transcription factor IIA (TFIIA), beta-barrel domain"/>
    <property type="match status" value="1"/>
</dbReference>
<dbReference type="Pfam" id="PF03153">
    <property type="entry name" value="TFIIA"/>
    <property type="match status" value="1"/>
</dbReference>
<feature type="compositionally biased region" description="Low complexity" evidence="5">
    <location>
        <begin position="273"/>
        <end position="286"/>
    </location>
</feature>
<feature type="compositionally biased region" description="Low complexity" evidence="5">
    <location>
        <begin position="75"/>
        <end position="88"/>
    </location>
</feature>
<keyword evidence="3" id="KW-0804">Transcription</keyword>